<dbReference type="RefSeq" id="WP_286305520.1">
    <property type="nucleotide sequence ID" value="NZ_AP027741.1"/>
</dbReference>
<name>A0ABN0T530_9GAMM</name>
<dbReference type="PANTHER" id="PTHR39332:SF7">
    <property type="entry name" value="SRPBCC FAMILY PROTEIN"/>
    <property type="match status" value="1"/>
</dbReference>
<evidence type="ECO:0008006" key="4">
    <source>
        <dbReference type="Google" id="ProtNLM"/>
    </source>
</evidence>
<keyword evidence="1" id="KW-0732">Signal</keyword>
<reference evidence="2 3" key="1">
    <citation type="journal article" date="2019" name="Int. J. Syst. Evol. Microbiol.">
        <title>The Global Catalogue of Microorganisms (GCM) 10K type strain sequencing project: providing services to taxonomists for standard genome sequencing and annotation.</title>
        <authorList>
            <consortium name="The Broad Institute Genomics Platform"/>
            <consortium name="The Broad Institute Genome Sequencing Center for Infectious Disease"/>
            <person name="Wu L."/>
            <person name="Ma J."/>
        </authorList>
    </citation>
    <scope>NUCLEOTIDE SEQUENCE [LARGE SCALE GENOMIC DNA]</scope>
    <source>
        <strain evidence="2 3">JCM 6886</strain>
    </source>
</reference>
<evidence type="ECO:0000256" key="1">
    <source>
        <dbReference type="SAM" id="SignalP"/>
    </source>
</evidence>
<dbReference type="InterPro" id="IPR023393">
    <property type="entry name" value="START-like_dom_sf"/>
</dbReference>
<feature type="signal peptide" evidence="1">
    <location>
        <begin position="1"/>
        <end position="21"/>
    </location>
</feature>
<dbReference type="InterPro" id="IPR019587">
    <property type="entry name" value="Polyketide_cyclase/dehydratase"/>
</dbReference>
<evidence type="ECO:0000313" key="2">
    <source>
        <dbReference type="EMBL" id="GAA0212807.1"/>
    </source>
</evidence>
<dbReference type="Gene3D" id="3.30.530.20">
    <property type="match status" value="1"/>
</dbReference>
<dbReference type="PANTHER" id="PTHR39332">
    <property type="entry name" value="BLL4707 PROTEIN"/>
    <property type="match status" value="1"/>
</dbReference>
<sequence>MKKWLNLIVVSLAFLPALVFAHGAPRLQVEESIVINADPATVWKAINDFGKAEAWIPVVESTESEGGNAPGATRTLTLKGGATISEKLKKYDDEKMSFMYQITDISSAGEVDDHGEMHEVPAFPVSKYKSWVSVEATDGGSKVTWLGKFFRAYHGNGHPPKELDDDTAKKAVTGLYQSTLADLKTKLEK</sequence>
<gene>
    <name evidence="2" type="ORF">GCM10008964_00140</name>
</gene>
<proteinExistence type="predicted"/>
<dbReference type="CDD" id="cd07821">
    <property type="entry name" value="PYR_PYL_RCAR_like"/>
    <property type="match status" value="1"/>
</dbReference>
<dbReference type="EMBL" id="BAAADG010000001">
    <property type="protein sequence ID" value="GAA0212807.1"/>
    <property type="molecule type" value="Genomic_DNA"/>
</dbReference>
<keyword evidence="3" id="KW-1185">Reference proteome</keyword>
<feature type="chain" id="PRO_5045627413" description="SRPBCC family protein" evidence="1">
    <location>
        <begin position="22"/>
        <end position="189"/>
    </location>
</feature>
<protein>
    <recommendedName>
        <fullName evidence="4">SRPBCC family protein</fullName>
    </recommendedName>
</protein>
<organism evidence="2 3">
    <name type="scientific">Methylophaga marina</name>
    <dbReference type="NCBI Taxonomy" id="45495"/>
    <lineage>
        <taxon>Bacteria</taxon>
        <taxon>Pseudomonadati</taxon>
        <taxon>Pseudomonadota</taxon>
        <taxon>Gammaproteobacteria</taxon>
        <taxon>Thiotrichales</taxon>
        <taxon>Piscirickettsiaceae</taxon>
        <taxon>Methylophaga</taxon>
    </lineage>
</organism>
<dbReference type="Pfam" id="PF10604">
    <property type="entry name" value="Polyketide_cyc2"/>
    <property type="match status" value="1"/>
</dbReference>
<dbReference type="SUPFAM" id="SSF55961">
    <property type="entry name" value="Bet v1-like"/>
    <property type="match status" value="1"/>
</dbReference>
<dbReference type="Proteomes" id="UP001501476">
    <property type="component" value="Unassembled WGS sequence"/>
</dbReference>
<comment type="caution">
    <text evidence="2">The sequence shown here is derived from an EMBL/GenBank/DDBJ whole genome shotgun (WGS) entry which is preliminary data.</text>
</comment>
<accession>A0ABN0T530</accession>
<evidence type="ECO:0000313" key="3">
    <source>
        <dbReference type="Proteomes" id="UP001501476"/>
    </source>
</evidence>